<evidence type="ECO:0000256" key="1">
    <source>
        <dbReference type="ARBA" id="ARBA00004651"/>
    </source>
</evidence>
<evidence type="ECO:0000313" key="7">
    <source>
        <dbReference type="EMBL" id="ADR24426.1"/>
    </source>
</evidence>
<dbReference type="InterPro" id="IPR002293">
    <property type="entry name" value="AA/rel_permease1"/>
</dbReference>
<accession>E4PTS5</accession>
<keyword evidence="3 6" id="KW-0812">Transmembrane</keyword>
<dbReference type="RefSeq" id="WP_013447614.1">
    <property type="nucleotide sequence ID" value="NC_014751.1"/>
</dbReference>
<keyword evidence="8" id="KW-1185">Reference proteome</keyword>
<evidence type="ECO:0000256" key="3">
    <source>
        <dbReference type="ARBA" id="ARBA00022692"/>
    </source>
</evidence>
<protein>
    <submittedName>
        <fullName evidence="7">Putative membrane protein</fullName>
    </submittedName>
</protein>
<reference evidence="7 8" key="2">
    <citation type="journal article" date="2012" name="J. Bacteriol.">
        <title>Complete Genome Sequences of Mycoplasma leachii Strain PG50T and the Pathogenic Mycoplasma mycoides subsp. mycoides Small Colony Biotype Strain Gladysdale.</title>
        <authorList>
            <person name="Wise K.S."/>
            <person name="Calcutt M.J."/>
            <person name="Foecking M.F."/>
            <person name="Madupu R."/>
            <person name="Deboy R.T."/>
            <person name="Roske K."/>
            <person name="Hvinden M.L."/>
            <person name="Martin T.R."/>
            <person name="Durkin A.S."/>
            <person name="Glass J.I."/>
            <person name="Methe B.A."/>
        </authorList>
    </citation>
    <scope>NUCLEOTIDE SEQUENCE [LARGE SCALE GENOMIC DNA]</scope>
    <source>
        <strain evidence="8">DSM 21131 / NCTC 10133 / N29 / PG50</strain>
    </source>
</reference>
<evidence type="ECO:0000256" key="5">
    <source>
        <dbReference type="ARBA" id="ARBA00023136"/>
    </source>
</evidence>
<evidence type="ECO:0000256" key="2">
    <source>
        <dbReference type="ARBA" id="ARBA00022475"/>
    </source>
</evidence>
<dbReference type="EMBL" id="CP002108">
    <property type="protein sequence ID" value="ADR24426.1"/>
    <property type="molecule type" value="Genomic_DNA"/>
</dbReference>
<dbReference type="GO" id="GO:0022857">
    <property type="term" value="F:transmembrane transporter activity"/>
    <property type="evidence" value="ECO:0007669"/>
    <property type="project" value="InterPro"/>
</dbReference>
<dbReference type="GO" id="GO:0005886">
    <property type="term" value="C:plasma membrane"/>
    <property type="evidence" value="ECO:0007669"/>
    <property type="project" value="UniProtKB-SubCell"/>
</dbReference>
<feature type="transmembrane region" description="Helical" evidence="6">
    <location>
        <begin position="238"/>
        <end position="255"/>
    </location>
</feature>
<keyword evidence="5 6" id="KW-0472">Membrane</keyword>
<dbReference type="Pfam" id="PF13520">
    <property type="entry name" value="AA_permease_2"/>
    <property type="match status" value="1"/>
</dbReference>
<dbReference type="Proteomes" id="UP000008712">
    <property type="component" value="Chromosome"/>
</dbReference>
<keyword evidence="4 6" id="KW-1133">Transmembrane helix</keyword>
<dbReference type="KEGG" id="mlc:MSB_A0304"/>
<feature type="transmembrane region" description="Helical" evidence="6">
    <location>
        <begin position="12"/>
        <end position="32"/>
    </location>
</feature>
<evidence type="ECO:0000256" key="4">
    <source>
        <dbReference type="ARBA" id="ARBA00022989"/>
    </source>
</evidence>
<evidence type="ECO:0000256" key="6">
    <source>
        <dbReference type="SAM" id="Phobius"/>
    </source>
</evidence>
<feature type="transmembrane region" description="Helical" evidence="6">
    <location>
        <begin position="267"/>
        <end position="289"/>
    </location>
</feature>
<dbReference type="HOGENOM" id="CLU_063437_0_0_14"/>
<name>E4PTS5_MYCLG</name>
<feature type="transmembrane region" description="Helical" evidence="6">
    <location>
        <begin position="52"/>
        <end position="71"/>
    </location>
</feature>
<dbReference type="PIRSF" id="PIRSF006060">
    <property type="entry name" value="AA_transporter"/>
    <property type="match status" value="1"/>
</dbReference>
<sequence>MKWFKRIANYSSAIKWATSLVLILAGIVMAFMNGSTNYQMWNNDFNQSIKTLSFSAFSKAFVSCFFFFSGFESFATAGKNIKNPEKNLSKGIMIIMFISSIFYIVIMMIFFAAVNPKQGFSQNMTTGLWNMQPIIQIKWLSVLGIIIMFISQIALRANTSVQNALYGGTMLQPMAVEGYISEKYNKLNKDNIPVKASLLNTYVILLITFLWLIIPDIIYGFQKPKTELIFNVAQLTEASSAIIISLYIISVLALLKVAIQKYIKLHIWEWISFSLVLILLIVLFFYHYYELFNIIAKYVKNDINIKLKDLIGAVVELLFIIVSLAFAIIWYFAYYNKKLKQRLSTSEGKKLQKELDKEFILINTNKAFKTKIK</sequence>
<feature type="transmembrane region" description="Helical" evidence="6">
    <location>
        <begin position="92"/>
        <end position="114"/>
    </location>
</feature>
<reference evidence="8" key="1">
    <citation type="submission" date="2010-07" db="EMBL/GenBank/DDBJ databases">
        <title>Genome sequence of Mycoplasma leachii PG50 MU clone A8.</title>
        <authorList>
            <person name="Wise K."/>
            <person name="Calcutt M.J."/>
            <person name="Foecking M.F."/>
            <person name="Madupu R."/>
            <person name="DeBoy R.T."/>
            <person name="Roske K."/>
            <person name="Martin T.R."/>
            <person name="Hvinden M.L."/>
            <person name="Durkin A.S."/>
            <person name="Glass J."/>
            <person name="Methe B.A."/>
        </authorList>
    </citation>
    <scope>NUCLEOTIDE SEQUENCE [LARGE SCALE GENOMIC DNA]</scope>
    <source>
        <strain evidence="8">DSM 21131 / NCTC 10133 / N29 / PG50</strain>
    </source>
</reference>
<dbReference type="InterPro" id="IPR050367">
    <property type="entry name" value="APC_superfamily"/>
</dbReference>
<dbReference type="eggNOG" id="COG0531">
    <property type="taxonomic scope" value="Bacteria"/>
</dbReference>
<dbReference type="OrthoDB" id="401072at2"/>
<dbReference type="PANTHER" id="PTHR42770:SF7">
    <property type="entry name" value="MEMBRANE PROTEIN"/>
    <property type="match status" value="1"/>
</dbReference>
<evidence type="ECO:0000313" key="8">
    <source>
        <dbReference type="Proteomes" id="UP000008712"/>
    </source>
</evidence>
<proteinExistence type="predicted"/>
<feature type="transmembrane region" description="Helical" evidence="6">
    <location>
        <begin position="134"/>
        <end position="155"/>
    </location>
</feature>
<comment type="subcellular location">
    <subcellularLocation>
        <location evidence="1">Cell membrane</location>
        <topology evidence="1">Multi-pass membrane protein</topology>
    </subcellularLocation>
</comment>
<feature type="transmembrane region" description="Helical" evidence="6">
    <location>
        <begin position="199"/>
        <end position="218"/>
    </location>
</feature>
<feature type="transmembrane region" description="Helical" evidence="6">
    <location>
        <begin position="309"/>
        <end position="333"/>
    </location>
</feature>
<dbReference type="AlphaFoldDB" id="E4PTS5"/>
<gene>
    <name evidence="7" type="ordered locus">MSB_A0304</name>
</gene>
<dbReference type="Gene3D" id="1.20.1740.10">
    <property type="entry name" value="Amino acid/polyamine transporter I"/>
    <property type="match status" value="1"/>
</dbReference>
<organism evidence="7 8">
    <name type="scientific">Mycoplasma leachii (strain DSM 21131 / NCTC 10133 / N29 / PG50)</name>
    <dbReference type="NCBI Taxonomy" id="880447"/>
    <lineage>
        <taxon>Bacteria</taxon>
        <taxon>Bacillati</taxon>
        <taxon>Mycoplasmatota</taxon>
        <taxon>Mollicutes</taxon>
        <taxon>Mycoplasmataceae</taxon>
        <taxon>Mycoplasma</taxon>
    </lineage>
</organism>
<dbReference type="PANTHER" id="PTHR42770">
    <property type="entry name" value="AMINO ACID TRANSPORTER-RELATED"/>
    <property type="match status" value="1"/>
</dbReference>
<keyword evidence="2" id="KW-1003">Cell membrane</keyword>